<reference evidence="10" key="1">
    <citation type="submission" date="2013-12" db="EMBL/GenBank/DDBJ databases">
        <authorList>
            <person name="Aslett M."/>
        </authorList>
    </citation>
    <scope>NUCLEOTIDE SEQUENCE [LARGE SCALE GENOMIC DNA]</scope>
    <source>
        <strain evidence="10">Lindley</strain>
    </source>
</reference>
<keyword evidence="8 9" id="KW-0472">Membrane</keyword>
<dbReference type="AlphaFoldDB" id="A0A183BUI7"/>
<dbReference type="PANTHER" id="PTHR43731">
    <property type="entry name" value="RHOMBOID PROTEASE"/>
    <property type="match status" value="1"/>
</dbReference>
<dbReference type="SUPFAM" id="SSF144091">
    <property type="entry name" value="Rhomboid-like"/>
    <property type="match status" value="1"/>
</dbReference>
<keyword evidence="5 9" id="KW-0812">Transmembrane</keyword>
<keyword evidence="6" id="KW-0378">Hydrolase</keyword>
<evidence type="ECO:0000256" key="4">
    <source>
        <dbReference type="ARBA" id="ARBA00013039"/>
    </source>
</evidence>
<dbReference type="PANTHER" id="PTHR43731:SF14">
    <property type="entry name" value="PRESENILIN-ASSOCIATED RHOMBOID-LIKE PROTEIN, MITOCHONDRIAL"/>
    <property type="match status" value="1"/>
</dbReference>
<keyword evidence="7 9" id="KW-1133">Transmembrane helix</keyword>
<evidence type="ECO:0000256" key="6">
    <source>
        <dbReference type="ARBA" id="ARBA00022801"/>
    </source>
</evidence>
<reference evidence="11" key="3">
    <citation type="submission" date="2016-06" db="UniProtKB">
        <authorList>
            <consortium name="WormBaseParasite"/>
        </authorList>
    </citation>
    <scope>IDENTIFICATION</scope>
</reference>
<comment type="similarity">
    <text evidence="3">Belongs to the peptidase S54 family.</text>
</comment>
<evidence type="ECO:0000256" key="2">
    <source>
        <dbReference type="ARBA" id="ARBA00004141"/>
    </source>
</evidence>
<name>A0A183BUI7_GLOPA</name>
<evidence type="ECO:0000256" key="1">
    <source>
        <dbReference type="ARBA" id="ARBA00000156"/>
    </source>
</evidence>
<evidence type="ECO:0000256" key="7">
    <source>
        <dbReference type="ARBA" id="ARBA00022989"/>
    </source>
</evidence>
<dbReference type="InterPro" id="IPR035952">
    <property type="entry name" value="Rhomboid-like_sf"/>
</dbReference>
<accession>A0A183BUI7</accession>
<evidence type="ECO:0000256" key="3">
    <source>
        <dbReference type="ARBA" id="ARBA00009045"/>
    </source>
</evidence>
<sequence length="215" mass="24635">MAIRSFTTDKRLVLHGGACLRLQKCAVQFAVDAQTDLDTDQCQYGGFFTLKVPALMPAMRRYFTSGVASENLCLSMFLSMFSHQGLLHLFFNMYVLKWVAIIAIELLGPAQFLPWPAARYPLELPLHNVDCFSEMDRRHIVPAVITYRLENTKRFRNGVCLVRIPTRSRVTVVRMSTNNAKSYVEFIAGSTQLHMPLRTVHIHADQEEKYGPWHK</sequence>
<dbReference type="GO" id="GO:0016020">
    <property type="term" value="C:membrane"/>
    <property type="evidence" value="ECO:0007669"/>
    <property type="project" value="UniProtKB-SubCell"/>
</dbReference>
<comment type="catalytic activity">
    <reaction evidence="1">
        <text>Cleaves type-1 transmembrane domains using a catalytic dyad composed of serine and histidine that are contributed by different transmembrane domains.</text>
        <dbReference type="EC" id="3.4.21.105"/>
    </reaction>
</comment>
<dbReference type="GO" id="GO:0006465">
    <property type="term" value="P:signal peptide processing"/>
    <property type="evidence" value="ECO:0007669"/>
    <property type="project" value="TreeGrafter"/>
</dbReference>
<evidence type="ECO:0000256" key="8">
    <source>
        <dbReference type="ARBA" id="ARBA00023136"/>
    </source>
</evidence>
<keyword evidence="10" id="KW-1185">Reference proteome</keyword>
<comment type="subcellular location">
    <subcellularLocation>
        <location evidence="2">Membrane</location>
        <topology evidence="2">Multi-pass membrane protein</topology>
    </subcellularLocation>
</comment>
<feature type="transmembrane region" description="Helical" evidence="9">
    <location>
        <begin position="87"/>
        <end position="107"/>
    </location>
</feature>
<proteinExistence type="inferred from homology"/>
<evidence type="ECO:0000313" key="11">
    <source>
        <dbReference type="WBParaSite" id="GPLIN_000427300"/>
    </source>
</evidence>
<dbReference type="WBParaSite" id="GPLIN_000427300">
    <property type="protein sequence ID" value="GPLIN_000427300"/>
    <property type="gene ID" value="GPLIN_000427300"/>
</dbReference>
<protein>
    <recommendedName>
        <fullName evidence="4">rhomboid protease</fullName>
        <ecNumber evidence="4">3.4.21.105</ecNumber>
    </recommendedName>
</protein>
<dbReference type="GO" id="GO:0004252">
    <property type="term" value="F:serine-type endopeptidase activity"/>
    <property type="evidence" value="ECO:0007669"/>
    <property type="project" value="TreeGrafter"/>
</dbReference>
<dbReference type="InterPro" id="IPR050925">
    <property type="entry name" value="Rhomboid_protease_S54"/>
</dbReference>
<organism evidence="10 11">
    <name type="scientific">Globodera pallida</name>
    <name type="common">Potato cyst nematode worm</name>
    <name type="synonym">Heterodera pallida</name>
    <dbReference type="NCBI Taxonomy" id="36090"/>
    <lineage>
        <taxon>Eukaryota</taxon>
        <taxon>Metazoa</taxon>
        <taxon>Ecdysozoa</taxon>
        <taxon>Nematoda</taxon>
        <taxon>Chromadorea</taxon>
        <taxon>Rhabditida</taxon>
        <taxon>Tylenchina</taxon>
        <taxon>Tylenchomorpha</taxon>
        <taxon>Tylenchoidea</taxon>
        <taxon>Heteroderidae</taxon>
        <taxon>Heteroderinae</taxon>
        <taxon>Globodera</taxon>
    </lineage>
</organism>
<evidence type="ECO:0000256" key="5">
    <source>
        <dbReference type="ARBA" id="ARBA00022692"/>
    </source>
</evidence>
<dbReference type="Proteomes" id="UP000050741">
    <property type="component" value="Unassembled WGS sequence"/>
</dbReference>
<evidence type="ECO:0000313" key="10">
    <source>
        <dbReference type="Proteomes" id="UP000050741"/>
    </source>
</evidence>
<evidence type="ECO:0000256" key="9">
    <source>
        <dbReference type="SAM" id="Phobius"/>
    </source>
</evidence>
<dbReference type="Gene3D" id="1.20.1540.10">
    <property type="entry name" value="Rhomboid-like"/>
    <property type="match status" value="1"/>
</dbReference>
<dbReference type="EC" id="3.4.21.105" evidence="4"/>
<reference evidence="10" key="2">
    <citation type="submission" date="2014-05" db="EMBL/GenBank/DDBJ databases">
        <title>The genome and life-stage specific transcriptomes of Globodera pallida elucidate key aspects of plant parasitism by a cyst nematode.</title>
        <authorList>
            <person name="Cotton J.A."/>
            <person name="Lilley C.J."/>
            <person name="Jones L.M."/>
            <person name="Kikuchi T."/>
            <person name="Reid A.J."/>
            <person name="Thorpe P."/>
            <person name="Tsai I.J."/>
            <person name="Beasley H."/>
            <person name="Blok V."/>
            <person name="Cock P.J.A."/>
            <person name="Van den Akker S.E."/>
            <person name="Holroyd N."/>
            <person name="Hunt M."/>
            <person name="Mantelin S."/>
            <person name="Naghra H."/>
            <person name="Pain A."/>
            <person name="Palomares-Rius J.E."/>
            <person name="Zarowiecki M."/>
            <person name="Berriman M."/>
            <person name="Jones J.T."/>
            <person name="Urwin P.E."/>
        </authorList>
    </citation>
    <scope>NUCLEOTIDE SEQUENCE [LARGE SCALE GENOMIC DNA]</scope>
    <source>
        <strain evidence="10">Lindley</strain>
    </source>
</reference>